<keyword evidence="9" id="KW-0418">Kinase</keyword>
<dbReference type="InterPro" id="IPR001610">
    <property type="entry name" value="PAC"/>
</dbReference>
<dbReference type="Gene3D" id="1.10.287.130">
    <property type="match status" value="1"/>
</dbReference>
<proteinExistence type="predicted"/>
<feature type="domain" description="PAS" evidence="19">
    <location>
        <begin position="674"/>
        <end position="727"/>
    </location>
</feature>
<dbReference type="Pfam" id="PF02518">
    <property type="entry name" value="HATPase_c"/>
    <property type="match status" value="1"/>
</dbReference>
<evidence type="ECO:0000256" key="5">
    <source>
        <dbReference type="ARBA" id="ARBA00022519"/>
    </source>
</evidence>
<dbReference type="InterPro" id="IPR036890">
    <property type="entry name" value="HATPase_C_sf"/>
</dbReference>
<dbReference type="SUPFAM" id="SSF55785">
    <property type="entry name" value="PYP-like sensor domain (PAS domain)"/>
    <property type="match status" value="3"/>
</dbReference>
<dbReference type="InterPro" id="IPR003661">
    <property type="entry name" value="HisK_dim/P_dom"/>
</dbReference>
<dbReference type="InterPro" id="IPR005467">
    <property type="entry name" value="His_kinase_dom"/>
</dbReference>
<feature type="domain" description="HAMP" evidence="21">
    <location>
        <begin position="358"/>
        <end position="410"/>
    </location>
</feature>
<dbReference type="NCBIfam" id="TIGR00229">
    <property type="entry name" value="sensory_box"/>
    <property type="match status" value="3"/>
</dbReference>
<evidence type="ECO:0000256" key="4">
    <source>
        <dbReference type="ARBA" id="ARBA00022475"/>
    </source>
</evidence>
<dbReference type="PROSITE" id="PS50110">
    <property type="entry name" value="RESPONSE_REGULATORY"/>
    <property type="match status" value="1"/>
</dbReference>
<dbReference type="InterPro" id="IPR011006">
    <property type="entry name" value="CheY-like_superfamily"/>
</dbReference>
<comment type="caution">
    <text evidence="23">The sequence shown here is derived from an EMBL/GenBank/DDBJ whole genome shotgun (WGS) entry which is preliminary data.</text>
</comment>
<evidence type="ECO:0000256" key="6">
    <source>
        <dbReference type="ARBA" id="ARBA00022553"/>
    </source>
</evidence>
<evidence type="ECO:0000256" key="1">
    <source>
        <dbReference type="ARBA" id="ARBA00000085"/>
    </source>
</evidence>
<keyword evidence="24" id="KW-1185">Reference proteome</keyword>
<keyword evidence="12" id="KW-0902">Two-component regulatory system</keyword>
<evidence type="ECO:0000256" key="13">
    <source>
        <dbReference type="ARBA" id="ARBA00023136"/>
    </source>
</evidence>
<keyword evidence="11 16" id="KW-1133">Transmembrane helix</keyword>
<dbReference type="InterPro" id="IPR008207">
    <property type="entry name" value="Sig_transdc_His_kin_Hpt_dom"/>
</dbReference>
<dbReference type="PROSITE" id="PS50112">
    <property type="entry name" value="PAS"/>
    <property type="match status" value="2"/>
</dbReference>
<dbReference type="PROSITE" id="PS50109">
    <property type="entry name" value="HIS_KIN"/>
    <property type="match status" value="1"/>
</dbReference>
<dbReference type="SMART" id="SM00388">
    <property type="entry name" value="HisKA"/>
    <property type="match status" value="1"/>
</dbReference>
<evidence type="ECO:0000256" key="16">
    <source>
        <dbReference type="SAM" id="Phobius"/>
    </source>
</evidence>
<reference evidence="23 24" key="1">
    <citation type="submission" date="2022-07" db="EMBL/GenBank/DDBJ databases">
        <title>Methylomonas rivi sp. nov., Methylomonas rosea sp. nov., Methylomonas aureus sp. nov. and Methylomonas subterranea sp. nov., four novel methanotrophs isolated from a freshwater creek and the deep terrestrial subsurface.</title>
        <authorList>
            <person name="Abin C."/>
            <person name="Sankaranarayanan K."/>
            <person name="Garner C."/>
            <person name="Sindelar R."/>
            <person name="Kotary K."/>
            <person name="Garner R."/>
            <person name="Barclay S."/>
            <person name="Lawson P."/>
            <person name="Krumholz L."/>
        </authorList>
    </citation>
    <scope>NUCLEOTIDE SEQUENCE [LARGE SCALE GENOMIC DNA]</scope>
    <source>
        <strain evidence="23 24">SURF-1</strain>
    </source>
</reference>
<evidence type="ECO:0000256" key="10">
    <source>
        <dbReference type="ARBA" id="ARBA00022840"/>
    </source>
</evidence>
<evidence type="ECO:0000256" key="14">
    <source>
        <dbReference type="PROSITE-ProRule" id="PRU00110"/>
    </source>
</evidence>
<dbReference type="InterPro" id="IPR004358">
    <property type="entry name" value="Sig_transdc_His_kin-like_C"/>
</dbReference>
<feature type="transmembrane region" description="Helical" evidence="16">
    <location>
        <begin position="335"/>
        <end position="354"/>
    </location>
</feature>
<evidence type="ECO:0000256" key="15">
    <source>
        <dbReference type="PROSITE-ProRule" id="PRU00169"/>
    </source>
</evidence>
<keyword evidence="5" id="KW-0997">Cell inner membrane</keyword>
<dbReference type="CDD" id="cd06225">
    <property type="entry name" value="HAMP"/>
    <property type="match status" value="1"/>
</dbReference>
<dbReference type="Pfam" id="PF13188">
    <property type="entry name" value="PAS_8"/>
    <property type="match status" value="1"/>
</dbReference>
<keyword evidence="6 15" id="KW-0597">Phosphoprotein</keyword>
<dbReference type="InterPro" id="IPR001789">
    <property type="entry name" value="Sig_transdc_resp-reg_receiver"/>
</dbReference>
<dbReference type="RefSeq" id="WP_256610344.1">
    <property type="nucleotide sequence ID" value="NZ_JANIBM010000007.1"/>
</dbReference>
<evidence type="ECO:0000259" key="18">
    <source>
        <dbReference type="PROSITE" id="PS50110"/>
    </source>
</evidence>
<dbReference type="EC" id="2.7.13.3" evidence="3"/>
<dbReference type="PANTHER" id="PTHR43047:SF72">
    <property type="entry name" value="OSMOSENSING HISTIDINE PROTEIN KINASE SLN1"/>
    <property type="match status" value="1"/>
</dbReference>
<accession>A0ABT1UH69</accession>
<evidence type="ECO:0000256" key="9">
    <source>
        <dbReference type="ARBA" id="ARBA00022777"/>
    </source>
</evidence>
<dbReference type="SMART" id="SM00448">
    <property type="entry name" value="REC"/>
    <property type="match status" value="1"/>
</dbReference>
<dbReference type="InterPro" id="IPR013767">
    <property type="entry name" value="PAS_fold"/>
</dbReference>
<feature type="domain" description="PAS" evidence="19">
    <location>
        <begin position="415"/>
        <end position="486"/>
    </location>
</feature>
<keyword evidence="4" id="KW-1003">Cell membrane</keyword>
<comment type="subcellular location">
    <subcellularLocation>
        <location evidence="2">Cell inner membrane</location>
        <topology evidence="2">Multi-pass membrane protein</topology>
    </subcellularLocation>
</comment>
<evidence type="ECO:0000259" key="21">
    <source>
        <dbReference type="PROSITE" id="PS50885"/>
    </source>
</evidence>
<comment type="catalytic activity">
    <reaction evidence="1">
        <text>ATP + protein L-histidine = ADP + protein N-phospho-L-histidine.</text>
        <dbReference type="EC" id="2.7.13.3"/>
    </reaction>
</comment>
<feature type="transmembrane region" description="Helical" evidence="16">
    <location>
        <begin position="37"/>
        <end position="56"/>
    </location>
</feature>
<evidence type="ECO:0000259" key="17">
    <source>
        <dbReference type="PROSITE" id="PS50109"/>
    </source>
</evidence>
<name>A0ABT1UH69_9GAMM</name>
<feature type="modified residue" description="4-aspartylphosphate" evidence="15">
    <location>
        <position position="1107"/>
    </location>
</feature>
<dbReference type="CDD" id="cd00082">
    <property type="entry name" value="HisKA"/>
    <property type="match status" value="1"/>
</dbReference>
<dbReference type="Gene3D" id="6.10.340.10">
    <property type="match status" value="1"/>
</dbReference>
<dbReference type="CDD" id="cd16922">
    <property type="entry name" value="HATPase_EvgS-ArcB-TorS-like"/>
    <property type="match status" value="1"/>
</dbReference>
<dbReference type="SUPFAM" id="SSF158472">
    <property type="entry name" value="HAMP domain-like"/>
    <property type="match status" value="1"/>
</dbReference>
<keyword evidence="13 16" id="KW-0472">Membrane</keyword>
<dbReference type="InterPro" id="IPR000014">
    <property type="entry name" value="PAS"/>
</dbReference>
<sequence length="1314" mass="143606">MPDRHDRGTGNVWERAMKALFMPAVALMNRLSFSKKFAVIGILSLLAVLAVFFNLYQELNRSLTNSQRELVGLGQIARVTRVFQLVQQHRGLSAGLVGGSEALRARRDSVRAQVTVAIGELATAMSAGSLPASIVHSLQADWSQLLQQQTELGWQRTYELHSGLTAGLLDLAGVISDESRLVTESNLDSYHLNVVVVEQLPKVLEDVGRLRGMGVGILAAKRIDPAQKLELAVLKSRITDDIVKLDHIAKDFLRYNPDSHPLMAAALAHIRDAADLLTGQVIDDLLQERFTVDPEYFFSATTLAMDSVFERIYTGFLPEAERLIRNRIGEMRTTLGVSVGIPGFLLVLIAYFSIGAHLSLSASIAGLAKAAKAFAEGDLQQRLAQDSGDEIGRVAAYFNRMADGFAALLAGRKQDEIRLRSIVNTALDAVVQMNGRGEISGWNRQAEAIFGWRADEVLGRMLHETIIPQRLRGAHLQGLQIFLESGEGKALNRRIEVAAVRRSGEEFPVELAITPIKLADTTEFNAFIRDISLEKQSAATLRDSEQRFRALFEFSLDAIMTLSPERGFLSANPAAVKLFGCRDLAHLLSLSPVLLSPEYQPNGESSAEAAARHIEAALRDGAHHFEWQHQRVGGELFFAEVQLSCIAAGRENLVQATVRDISERKRAKLELVASEARNRAILRTMADGVVLIDSVGSILLVNDAVCELFGYEEHELLGNNVRRLMPEPYHSRHDGYLANYMANRTHTILNRCVEFEGARIDGSTFPLELTVSELIDDQGSTFIGVIRDISEQKAVQAAQEQARLQAEHLAQVKSDFLANMSHEIRTPLNAILGLAKINLREAGSENSNMAKIFEAGQHLLNVVNDILDFSKIESGKMQLDPHPFKLADLIGEVRDLLELRVREKQLTLVVQFEGELPEWVLGDGLRLRQILLNLLSNAVKFTERGYVAVKIGRRGDDVRFAVMDSGIGMTEEQVQRLFTAFEQADTSTTRKFGGSGLGLAISRNLARLMGGDIDVQSAYGAGSTFVLTLPLPAAEPDAGDNAVMAASGLRLHGMRILAAEDVELNRLVLADILNSEGAEVVFAENGQQALDLLQQQGVAAFDLVLMDIQMPVMDGYQAARRLAEIAPDLPVIGLTAHAMEDERKRCLEAGMKDRVTKPVDENALVKAILKAVPIRVAPPAAVPAAAVPALPPIQTGDKSPPSSSLIDWQAMLERFDGRQAFVDKIIVNALDGSQQQMLEKLRLAAAQDDLAAIKFAAHNLKAFAGIFQAQGLLQLAQQTESAAKDGNAGAAVLATELAGLLEQILQELAEKRGV</sequence>
<evidence type="ECO:0000259" key="20">
    <source>
        <dbReference type="PROSITE" id="PS50113"/>
    </source>
</evidence>
<dbReference type="SUPFAM" id="SSF55874">
    <property type="entry name" value="ATPase domain of HSP90 chaperone/DNA topoisomerase II/histidine kinase"/>
    <property type="match status" value="1"/>
</dbReference>
<feature type="modified residue" description="Phosphohistidine" evidence="14">
    <location>
        <position position="1258"/>
    </location>
</feature>
<dbReference type="PROSITE" id="PS50894">
    <property type="entry name" value="HPT"/>
    <property type="match status" value="1"/>
</dbReference>
<dbReference type="SUPFAM" id="SSF52172">
    <property type="entry name" value="CheY-like"/>
    <property type="match status" value="1"/>
</dbReference>
<gene>
    <name evidence="23" type="ORF">NP603_08040</name>
</gene>
<evidence type="ECO:0000313" key="24">
    <source>
        <dbReference type="Proteomes" id="UP001524569"/>
    </source>
</evidence>
<evidence type="ECO:0000256" key="3">
    <source>
        <dbReference type="ARBA" id="ARBA00012438"/>
    </source>
</evidence>
<dbReference type="EMBL" id="JANIBM010000007">
    <property type="protein sequence ID" value="MCQ8181054.1"/>
    <property type="molecule type" value="Genomic_DNA"/>
</dbReference>
<dbReference type="CDD" id="cd00130">
    <property type="entry name" value="PAS"/>
    <property type="match status" value="2"/>
</dbReference>
<dbReference type="SMART" id="SM00091">
    <property type="entry name" value="PAS"/>
    <property type="match status" value="3"/>
</dbReference>
<organism evidence="23 24">
    <name type="scientific">Methylomonas aurea</name>
    <dbReference type="NCBI Taxonomy" id="2952224"/>
    <lineage>
        <taxon>Bacteria</taxon>
        <taxon>Pseudomonadati</taxon>
        <taxon>Pseudomonadota</taxon>
        <taxon>Gammaproteobacteria</taxon>
        <taxon>Methylococcales</taxon>
        <taxon>Methylococcaceae</taxon>
        <taxon>Methylomonas</taxon>
    </lineage>
</organism>
<dbReference type="InterPro" id="IPR036097">
    <property type="entry name" value="HisK_dim/P_sf"/>
</dbReference>
<dbReference type="Pfam" id="PF00989">
    <property type="entry name" value="PAS"/>
    <property type="match status" value="2"/>
</dbReference>
<dbReference type="Pfam" id="PF00672">
    <property type="entry name" value="HAMP"/>
    <property type="match status" value="1"/>
</dbReference>
<dbReference type="PROSITE" id="PS50113">
    <property type="entry name" value="PAC"/>
    <property type="match status" value="2"/>
</dbReference>
<evidence type="ECO:0000313" key="23">
    <source>
        <dbReference type="EMBL" id="MCQ8181054.1"/>
    </source>
</evidence>
<feature type="domain" description="HPt" evidence="22">
    <location>
        <begin position="1219"/>
        <end position="1314"/>
    </location>
</feature>
<dbReference type="SMART" id="SM00387">
    <property type="entry name" value="HATPase_c"/>
    <property type="match status" value="1"/>
</dbReference>
<feature type="domain" description="PAC" evidence="20">
    <location>
        <begin position="493"/>
        <end position="543"/>
    </location>
</feature>
<keyword evidence="10" id="KW-0547">Nucleotide-binding</keyword>
<dbReference type="SUPFAM" id="SSF47384">
    <property type="entry name" value="Homodimeric domain of signal transducing histidine kinase"/>
    <property type="match status" value="1"/>
</dbReference>
<dbReference type="Gene3D" id="1.20.120.160">
    <property type="entry name" value="HPT domain"/>
    <property type="match status" value="1"/>
</dbReference>
<keyword evidence="7" id="KW-0808">Transferase</keyword>
<evidence type="ECO:0000256" key="7">
    <source>
        <dbReference type="ARBA" id="ARBA00022679"/>
    </source>
</evidence>
<evidence type="ECO:0000259" key="19">
    <source>
        <dbReference type="PROSITE" id="PS50112"/>
    </source>
</evidence>
<protein>
    <recommendedName>
        <fullName evidence="3">histidine kinase</fullName>
        <ecNumber evidence="3">2.7.13.3</ecNumber>
    </recommendedName>
</protein>
<dbReference type="Gene3D" id="3.40.50.2300">
    <property type="match status" value="1"/>
</dbReference>
<dbReference type="InterPro" id="IPR036641">
    <property type="entry name" value="HPT_dom_sf"/>
</dbReference>
<dbReference type="PROSITE" id="PS50885">
    <property type="entry name" value="HAMP"/>
    <property type="match status" value="1"/>
</dbReference>
<dbReference type="SMART" id="SM00086">
    <property type="entry name" value="PAC"/>
    <property type="match status" value="3"/>
</dbReference>
<evidence type="ECO:0000256" key="2">
    <source>
        <dbReference type="ARBA" id="ARBA00004429"/>
    </source>
</evidence>
<keyword evidence="10" id="KW-0067">ATP-binding</keyword>
<feature type="domain" description="Histidine kinase" evidence="17">
    <location>
        <begin position="819"/>
        <end position="1033"/>
    </location>
</feature>
<evidence type="ECO:0000256" key="8">
    <source>
        <dbReference type="ARBA" id="ARBA00022692"/>
    </source>
</evidence>
<feature type="domain" description="PAC" evidence="20">
    <location>
        <begin position="751"/>
        <end position="801"/>
    </location>
</feature>
<dbReference type="InterPro" id="IPR003594">
    <property type="entry name" value="HATPase_dom"/>
</dbReference>
<dbReference type="Pfam" id="PF00072">
    <property type="entry name" value="Response_reg"/>
    <property type="match status" value="1"/>
</dbReference>
<dbReference type="InterPro" id="IPR000700">
    <property type="entry name" value="PAS-assoc_C"/>
</dbReference>
<dbReference type="Gene3D" id="3.30.565.10">
    <property type="entry name" value="Histidine kinase-like ATPase, C-terminal domain"/>
    <property type="match status" value="1"/>
</dbReference>
<evidence type="ECO:0000256" key="11">
    <source>
        <dbReference type="ARBA" id="ARBA00022989"/>
    </source>
</evidence>
<feature type="domain" description="Response regulatory" evidence="18">
    <location>
        <begin position="1055"/>
        <end position="1172"/>
    </location>
</feature>
<dbReference type="Pfam" id="PF00512">
    <property type="entry name" value="HisKA"/>
    <property type="match status" value="1"/>
</dbReference>
<dbReference type="InterPro" id="IPR035965">
    <property type="entry name" value="PAS-like_dom_sf"/>
</dbReference>
<dbReference type="CDD" id="cd17546">
    <property type="entry name" value="REC_hyHK_CKI1_RcsC-like"/>
    <property type="match status" value="1"/>
</dbReference>
<dbReference type="Gene3D" id="3.30.450.20">
    <property type="entry name" value="PAS domain"/>
    <property type="match status" value="3"/>
</dbReference>
<dbReference type="Proteomes" id="UP001524569">
    <property type="component" value="Unassembled WGS sequence"/>
</dbReference>
<dbReference type="InterPro" id="IPR003660">
    <property type="entry name" value="HAMP_dom"/>
</dbReference>
<keyword evidence="8 16" id="KW-0812">Transmembrane</keyword>
<dbReference type="PANTHER" id="PTHR43047">
    <property type="entry name" value="TWO-COMPONENT HISTIDINE PROTEIN KINASE"/>
    <property type="match status" value="1"/>
</dbReference>
<dbReference type="SMART" id="SM00304">
    <property type="entry name" value="HAMP"/>
    <property type="match status" value="1"/>
</dbReference>
<dbReference type="PRINTS" id="PR00344">
    <property type="entry name" value="BCTRLSENSOR"/>
</dbReference>
<evidence type="ECO:0000256" key="12">
    <source>
        <dbReference type="ARBA" id="ARBA00023012"/>
    </source>
</evidence>
<evidence type="ECO:0000259" key="22">
    <source>
        <dbReference type="PROSITE" id="PS50894"/>
    </source>
</evidence>
<dbReference type="SUPFAM" id="SSF47226">
    <property type="entry name" value="Histidine-containing phosphotransfer domain, HPT domain"/>
    <property type="match status" value="1"/>
</dbReference>